<gene>
    <name evidence="1" type="ordered locus">Metme_4487</name>
</gene>
<keyword evidence="2" id="KW-1185">Reference proteome</keyword>
<dbReference type="Proteomes" id="UP000008888">
    <property type="component" value="Chromosome"/>
</dbReference>
<dbReference type="InterPro" id="IPR045947">
    <property type="entry name" value="DUF6367"/>
</dbReference>
<dbReference type="AlphaFoldDB" id="G0A4T6"/>
<reference key="2">
    <citation type="submission" date="2011-05" db="EMBL/GenBank/DDBJ databases">
        <title>Complete genome sequence of the aerobic marine methanotroph Methylomonas methanica MC09.</title>
        <authorList>
            <person name="Boden R."/>
            <person name="Cunliffe M."/>
            <person name="Scanlan J."/>
            <person name="Moussard H."/>
            <person name="Kits K.D."/>
            <person name="Klotz M."/>
            <person name="Jetten M."/>
            <person name="Vuilleumier S."/>
            <person name="Han J."/>
            <person name="Peters L."/>
            <person name="Mikhailova N."/>
            <person name="Teshima H."/>
            <person name="Tapia R."/>
            <person name="Kyrpides N."/>
            <person name="Ivanova N."/>
            <person name="Pagani I."/>
            <person name="Cheng J.-F."/>
            <person name="Goodwin L."/>
            <person name="Han C."/>
            <person name="Hauser L."/>
            <person name="Land M."/>
            <person name="Lapidus A."/>
            <person name="Lucas S."/>
            <person name="Pitluck S."/>
            <person name="Woyke T."/>
            <person name="Stein L.Y."/>
            <person name="Murrell C."/>
        </authorList>
    </citation>
    <scope>NUCLEOTIDE SEQUENCE</scope>
    <source>
        <strain>MC09</strain>
    </source>
</reference>
<sequence>MKLEDIKPLHKVVELPYEPYIVIVLTEAQLSLLPPELLLEGGWRPSGEGDLWVRVNPPKPQMNLPANAHVAHNKHLSAKDKQVSWEASAGKRHDRMTFDKNFSPMEMAKKVARAALSLPSDFPMEQLSQDLGKSLLLESEATSAGRIYLLACVQTLGV</sequence>
<protein>
    <submittedName>
        <fullName evidence="1">Uncharacterized protein</fullName>
    </submittedName>
</protein>
<dbReference type="Pfam" id="PF19894">
    <property type="entry name" value="DUF6367"/>
    <property type="match status" value="1"/>
</dbReference>
<dbReference type="eggNOG" id="ENOG50331FX">
    <property type="taxonomic scope" value="Bacteria"/>
</dbReference>
<dbReference type="RefSeq" id="WP_013821040.1">
    <property type="nucleotide sequence ID" value="NC_015572.1"/>
</dbReference>
<accession>G0A4T6</accession>
<organism evidence="1 2">
    <name type="scientific">Methylomonas methanica (strain DSM 25384 / MC09)</name>
    <dbReference type="NCBI Taxonomy" id="857087"/>
    <lineage>
        <taxon>Bacteria</taxon>
        <taxon>Pseudomonadati</taxon>
        <taxon>Pseudomonadota</taxon>
        <taxon>Gammaproteobacteria</taxon>
        <taxon>Methylococcales</taxon>
        <taxon>Methylococcaceae</taxon>
        <taxon>Methylomonas</taxon>
    </lineage>
</organism>
<dbReference type="HOGENOM" id="CLU_1667335_0_0_6"/>
<dbReference type="KEGG" id="mmt:Metme_4487"/>
<evidence type="ECO:0000313" key="2">
    <source>
        <dbReference type="Proteomes" id="UP000008888"/>
    </source>
</evidence>
<dbReference type="EMBL" id="CP002738">
    <property type="protein sequence ID" value="AEG02827.1"/>
    <property type="molecule type" value="Genomic_DNA"/>
</dbReference>
<dbReference type="STRING" id="857087.Metme_4487"/>
<name>G0A4T6_METMM</name>
<evidence type="ECO:0000313" key="1">
    <source>
        <dbReference type="EMBL" id="AEG02827.1"/>
    </source>
</evidence>
<reference evidence="1 2" key="1">
    <citation type="journal article" date="2011" name="J. Bacteriol.">
        <title>Complete Genome Sequence of the Aerobic Marine Methanotroph Methylomonas methanica MC09.</title>
        <authorList>
            <person name="Boden R."/>
            <person name="Cunliffe M."/>
            <person name="Scanlan J."/>
            <person name="Moussard H."/>
            <person name="Kits K.D."/>
            <person name="Klotz M.G."/>
            <person name="Jetten M.S."/>
            <person name="Vuilleumier S."/>
            <person name="Han J."/>
            <person name="Peters L."/>
            <person name="Mikhailova N."/>
            <person name="Teshima H."/>
            <person name="Tapia R."/>
            <person name="Kyrpides N."/>
            <person name="Ivanova N."/>
            <person name="Pagani I."/>
            <person name="Cheng J.F."/>
            <person name="Goodwin L."/>
            <person name="Han C."/>
            <person name="Hauser L."/>
            <person name="Land M.L."/>
            <person name="Lapidus A."/>
            <person name="Lucas S."/>
            <person name="Pitluck S."/>
            <person name="Woyke T."/>
            <person name="Stein L."/>
            <person name="Murrell J.C."/>
        </authorList>
    </citation>
    <scope>NUCLEOTIDE SEQUENCE [LARGE SCALE GENOMIC DNA]</scope>
    <source>
        <strain evidence="1 2">MC09</strain>
    </source>
</reference>
<dbReference type="OrthoDB" id="1358241at2"/>
<reference evidence="2" key="3">
    <citation type="submission" date="2011-05" db="EMBL/GenBank/DDBJ databases">
        <title>Complete sequence of Methylomonas methanica MC09.</title>
        <authorList>
            <consortium name="US DOE Joint Genome Institute"/>
            <person name="Lucas S."/>
            <person name="Han J."/>
            <person name="Lapidus A."/>
            <person name="Cheng J.-F."/>
            <person name="Goodwin L."/>
            <person name="Pitluck S."/>
            <person name="Peters L."/>
            <person name="Mikhailova N."/>
            <person name="Teshima H."/>
            <person name="Han C."/>
            <person name="Tapia R."/>
            <person name="Land M."/>
            <person name="Hauser L."/>
            <person name="Kyrpides N."/>
            <person name="Ivanova N."/>
            <person name="Pagani I."/>
            <person name="Stein L."/>
            <person name="Woyke T."/>
        </authorList>
    </citation>
    <scope>NUCLEOTIDE SEQUENCE [LARGE SCALE GENOMIC DNA]</scope>
    <source>
        <strain evidence="2">MC09</strain>
    </source>
</reference>
<proteinExistence type="predicted"/>